<dbReference type="PRINTS" id="PR00035">
    <property type="entry name" value="HTHGNTR"/>
</dbReference>
<name>A0A1R7T662_9BACT</name>
<evidence type="ECO:0000259" key="4">
    <source>
        <dbReference type="PROSITE" id="PS50949"/>
    </source>
</evidence>
<dbReference type="InterPro" id="IPR036388">
    <property type="entry name" value="WH-like_DNA-bd_sf"/>
</dbReference>
<keyword evidence="1" id="KW-0805">Transcription regulation</keyword>
<dbReference type="PANTHER" id="PTHR43537">
    <property type="entry name" value="TRANSCRIPTIONAL REGULATOR, GNTR FAMILY"/>
    <property type="match status" value="1"/>
</dbReference>
<keyword evidence="2" id="KW-0238">DNA-binding</keyword>
<dbReference type="SMART" id="SM00345">
    <property type="entry name" value="HTH_GNTR"/>
    <property type="match status" value="1"/>
</dbReference>
<gene>
    <name evidence="5" type="primary">lutR</name>
    <name evidence="5" type="ORF">SMSP2_02759</name>
</gene>
<accession>A0A1R7T662</accession>
<dbReference type="InterPro" id="IPR036390">
    <property type="entry name" value="WH_DNA-bd_sf"/>
</dbReference>
<dbReference type="PROSITE" id="PS50949">
    <property type="entry name" value="HTH_GNTR"/>
    <property type="match status" value="1"/>
</dbReference>
<dbReference type="InterPro" id="IPR011711">
    <property type="entry name" value="GntR_C"/>
</dbReference>
<dbReference type="Pfam" id="PF07729">
    <property type="entry name" value="FCD"/>
    <property type="match status" value="1"/>
</dbReference>
<protein>
    <submittedName>
        <fullName evidence="5">L-lactate utilization operon repressor</fullName>
    </submittedName>
</protein>
<dbReference type="CDD" id="cd07377">
    <property type="entry name" value="WHTH_GntR"/>
    <property type="match status" value="1"/>
</dbReference>
<dbReference type="STRING" id="1851148.SMSP2_02759"/>
<dbReference type="Gene3D" id="1.20.120.530">
    <property type="entry name" value="GntR ligand-binding domain-like"/>
    <property type="match status" value="1"/>
</dbReference>
<dbReference type="SUPFAM" id="SSF48008">
    <property type="entry name" value="GntR ligand-binding domain-like"/>
    <property type="match status" value="1"/>
</dbReference>
<dbReference type="PANTHER" id="PTHR43537:SF5">
    <property type="entry name" value="UXU OPERON TRANSCRIPTIONAL REGULATOR"/>
    <property type="match status" value="1"/>
</dbReference>
<evidence type="ECO:0000313" key="5">
    <source>
        <dbReference type="EMBL" id="AQQ72376.1"/>
    </source>
</evidence>
<dbReference type="EMBL" id="CP019646">
    <property type="protein sequence ID" value="AQQ72376.1"/>
    <property type="molecule type" value="Genomic_DNA"/>
</dbReference>
<dbReference type="GO" id="GO:0003677">
    <property type="term" value="F:DNA binding"/>
    <property type="evidence" value="ECO:0007669"/>
    <property type="project" value="UniProtKB-KW"/>
</dbReference>
<dbReference type="Pfam" id="PF00392">
    <property type="entry name" value="GntR"/>
    <property type="match status" value="1"/>
</dbReference>
<evidence type="ECO:0000256" key="3">
    <source>
        <dbReference type="ARBA" id="ARBA00023163"/>
    </source>
</evidence>
<feature type="domain" description="HTH gntR-type" evidence="4">
    <location>
        <begin position="4"/>
        <end position="72"/>
    </location>
</feature>
<dbReference type="SUPFAM" id="SSF46785">
    <property type="entry name" value="Winged helix' DNA-binding domain"/>
    <property type="match status" value="1"/>
</dbReference>
<proteinExistence type="predicted"/>
<dbReference type="Proteomes" id="UP000188181">
    <property type="component" value="Chromosome"/>
</dbReference>
<evidence type="ECO:0000256" key="1">
    <source>
        <dbReference type="ARBA" id="ARBA00023015"/>
    </source>
</evidence>
<dbReference type="InterPro" id="IPR008920">
    <property type="entry name" value="TF_FadR/GntR_C"/>
</dbReference>
<sequence length="225" mass="25625">MERELLNTKLVREILSLVLSGSYELGTRLPSERKLCQMYGVSRGTVRQALADLENLGIVEIRHGSGVYVLNQSIKELPEDVMPPEFDSVSLNDILSARKVIESACIKLACSRCDEKLVKRLEEIIDAMVENMDNLPEFIKHDMDFHETVVNNCGNPALIIAYKSISEYHRYSQIFTSLHEGEEEVAIDYHQRMLYALKKKNPQLGERAILAHLDHLAGMREKNVI</sequence>
<keyword evidence="6" id="KW-1185">Reference proteome</keyword>
<keyword evidence="3" id="KW-0804">Transcription</keyword>
<dbReference type="GO" id="GO:0003700">
    <property type="term" value="F:DNA-binding transcription factor activity"/>
    <property type="evidence" value="ECO:0007669"/>
    <property type="project" value="InterPro"/>
</dbReference>
<evidence type="ECO:0000313" key="6">
    <source>
        <dbReference type="Proteomes" id="UP000188181"/>
    </source>
</evidence>
<dbReference type="SMART" id="SM00895">
    <property type="entry name" value="FCD"/>
    <property type="match status" value="1"/>
</dbReference>
<reference evidence="6" key="1">
    <citation type="submission" date="2017-02" db="EMBL/GenBank/DDBJ databases">
        <title>Comparative genomics and description of representatives of a novel lineage of planctomycetes thriving in anoxic sediments.</title>
        <authorList>
            <person name="Spring S."/>
            <person name="Bunk B."/>
            <person name="Sproer C."/>
        </authorList>
    </citation>
    <scope>NUCLEOTIDE SEQUENCE [LARGE SCALE GENOMIC DNA]</scope>
    <source>
        <strain evidence="6">SM-Chi-D1</strain>
    </source>
</reference>
<dbReference type="InterPro" id="IPR000524">
    <property type="entry name" value="Tscrpt_reg_HTH_GntR"/>
</dbReference>
<dbReference type="OrthoDB" id="9782299at2"/>
<evidence type="ECO:0000256" key="2">
    <source>
        <dbReference type="ARBA" id="ARBA00023125"/>
    </source>
</evidence>
<dbReference type="KEGG" id="pbas:SMSP2_02759"/>
<organism evidence="5 6">
    <name type="scientific">Limihaloglobus sulfuriphilus</name>
    <dbReference type="NCBI Taxonomy" id="1851148"/>
    <lineage>
        <taxon>Bacteria</taxon>
        <taxon>Pseudomonadati</taxon>
        <taxon>Planctomycetota</taxon>
        <taxon>Phycisphaerae</taxon>
        <taxon>Sedimentisphaerales</taxon>
        <taxon>Sedimentisphaeraceae</taxon>
        <taxon>Limihaloglobus</taxon>
    </lineage>
</organism>
<dbReference type="Gene3D" id="1.10.10.10">
    <property type="entry name" value="Winged helix-like DNA-binding domain superfamily/Winged helix DNA-binding domain"/>
    <property type="match status" value="1"/>
</dbReference>
<dbReference type="AlphaFoldDB" id="A0A1R7T662"/>